<accession>A0ABW3U1F3</accession>
<keyword evidence="7 8" id="KW-0472">Membrane</keyword>
<dbReference type="RefSeq" id="WP_381481996.1">
    <property type="nucleotide sequence ID" value="NZ_JBHTLT010000124.1"/>
</dbReference>
<keyword evidence="4" id="KW-1003">Cell membrane</keyword>
<evidence type="ECO:0000256" key="6">
    <source>
        <dbReference type="ARBA" id="ARBA00022989"/>
    </source>
</evidence>
<dbReference type="PANTHER" id="PTHR30294:SF29">
    <property type="entry name" value="MULTIDRUG ABC TRANSPORTER PERMEASE YBHS-RELATED"/>
    <property type="match status" value="1"/>
</dbReference>
<keyword evidence="3" id="KW-0813">Transport</keyword>
<protein>
    <submittedName>
        <fullName evidence="10">ABC transporter permease</fullName>
    </submittedName>
</protein>
<evidence type="ECO:0000256" key="3">
    <source>
        <dbReference type="ARBA" id="ARBA00022448"/>
    </source>
</evidence>
<evidence type="ECO:0000256" key="2">
    <source>
        <dbReference type="ARBA" id="ARBA00007783"/>
    </source>
</evidence>
<name>A0ABW3U1F3_9BACL</name>
<evidence type="ECO:0000259" key="9">
    <source>
        <dbReference type="PROSITE" id="PS51012"/>
    </source>
</evidence>
<sequence>MKSVIWAQLSKDRRNPLTVLLFIMGSILATLLFARGAYTPTVVPIFSDDENAIAIESKWEVLLNDNHAIQFVITEPDQARQDVRDGNADVAVKLMESDYQLVAANELPGVSFVRQHVEKVFLREAQIAAITQSEDEEKFRSEIEDYLSNAPFQVVSQGLDNEEIPNYDIRTQLLFAFTFLVSMFIAGFKVNNVMQDKVSGIWDRLKMSPMGKESMYLGYIIYSFLITLFQITVVLLVFKYILNYDVGDNLWIIILISAFFTFSMISVAMLITGLVRTPEQFYAVYPSFIPLIPLISGAYMMPGTITNPILLFIADLFPLKHAMDAILSVVFYNAGIADITMSLIIMLLIGTVAMGIGINLIERRSN</sequence>
<reference evidence="11" key="1">
    <citation type="journal article" date="2019" name="Int. J. Syst. Evol. Microbiol.">
        <title>The Global Catalogue of Microorganisms (GCM) 10K type strain sequencing project: providing services to taxonomists for standard genome sequencing and annotation.</title>
        <authorList>
            <consortium name="The Broad Institute Genomics Platform"/>
            <consortium name="The Broad Institute Genome Sequencing Center for Infectious Disease"/>
            <person name="Wu L."/>
            <person name="Ma J."/>
        </authorList>
    </citation>
    <scope>NUCLEOTIDE SEQUENCE [LARGE SCALE GENOMIC DNA]</scope>
    <source>
        <strain evidence="11">CCUG 53915</strain>
    </source>
</reference>
<comment type="caution">
    <text evidence="10">The sequence shown here is derived from an EMBL/GenBank/DDBJ whole genome shotgun (WGS) entry which is preliminary data.</text>
</comment>
<evidence type="ECO:0000256" key="8">
    <source>
        <dbReference type="SAM" id="Phobius"/>
    </source>
</evidence>
<evidence type="ECO:0000256" key="1">
    <source>
        <dbReference type="ARBA" id="ARBA00004651"/>
    </source>
</evidence>
<gene>
    <name evidence="10" type="ORF">ACFQ38_15375</name>
</gene>
<evidence type="ECO:0000313" key="11">
    <source>
        <dbReference type="Proteomes" id="UP001597231"/>
    </source>
</evidence>
<evidence type="ECO:0000256" key="5">
    <source>
        <dbReference type="ARBA" id="ARBA00022692"/>
    </source>
</evidence>
<feature type="transmembrane region" description="Helical" evidence="8">
    <location>
        <begin position="339"/>
        <end position="361"/>
    </location>
</feature>
<dbReference type="PANTHER" id="PTHR30294">
    <property type="entry name" value="MEMBRANE COMPONENT OF ABC TRANSPORTER YHHJ-RELATED"/>
    <property type="match status" value="1"/>
</dbReference>
<feature type="domain" description="ABC transmembrane type-2" evidence="9">
    <location>
        <begin position="136"/>
        <end position="364"/>
    </location>
</feature>
<proteinExistence type="inferred from homology"/>
<keyword evidence="5 8" id="KW-0812">Transmembrane</keyword>
<feature type="transmembrane region" description="Helical" evidence="8">
    <location>
        <begin position="250"/>
        <end position="275"/>
    </location>
</feature>
<comment type="subcellular location">
    <subcellularLocation>
        <location evidence="1">Cell membrane</location>
        <topology evidence="1">Multi-pass membrane protein</topology>
    </subcellularLocation>
</comment>
<dbReference type="InterPro" id="IPR047817">
    <property type="entry name" value="ABC2_TM_bact-type"/>
</dbReference>
<feature type="transmembrane region" description="Helical" evidence="8">
    <location>
        <begin position="215"/>
        <end position="238"/>
    </location>
</feature>
<dbReference type="InterPro" id="IPR051449">
    <property type="entry name" value="ABC-2_transporter_component"/>
</dbReference>
<dbReference type="EMBL" id="JBHTLT010000124">
    <property type="protein sequence ID" value="MFD1206477.1"/>
    <property type="molecule type" value="Genomic_DNA"/>
</dbReference>
<dbReference type="InterPro" id="IPR013525">
    <property type="entry name" value="ABC2_TM"/>
</dbReference>
<evidence type="ECO:0000256" key="4">
    <source>
        <dbReference type="ARBA" id="ARBA00022475"/>
    </source>
</evidence>
<feature type="transmembrane region" description="Helical" evidence="8">
    <location>
        <begin position="282"/>
        <end position="301"/>
    </location>
</feature>
<dbReference type="Pfam" id="PF12698">
    <property type="entry name" value="ABC2_membrane_3"/>
    <property type="match status" value="1"/>
</dbReference>
<dbReference type="Proteomes" id="UP001597231">
    <property type="component" value="Unassembled WGS sequence"/>
</dbReference>
<evidence type="ECO:0000256" key="7">
    <source>
        <dbReference type="ARBA" id="ARBA00023136"/>
    </source>
</evidence>
<evidence type="ECO:0000313" key="10">
    <source>
        <dbReference type="EMBL" id="MFD1206477.1"/>
    </source>
</evidence>
<dbReference type="PROSITE" id="PS51012">
    <property type="entry name" value="ABC_TM2"/>
    <property type="match status" value="1"/>
</dbReference>
<feature type="transmembrane region" description="Helical" evidence="8">
    <location>
        <begin position="173"/>
        <end position="194"/>
    </location>
</feature>
<keyword evidence="6 8" id="KW-1133">Transmembrane helix</keyword>
<keyword evidence="11" id="KW-1185">Reference proteome</keyword>
<organism evidence="10 11">
    <name type="scientific">Sporosarcina contaminans</name>
    <dbReference type="NCBI Taxonomy" id="633403"/>
    <lineage>
        <taxon>Bacteria</taxon>
        <taxon>Bacillati</taxon>
        <taxon>Bacillota</taxon>
        <taxon>Bacilli</taxon>
        <taxon>Bacillales</taxon>
        <taxon>Caryophanaceae</taxon>
        <taxon>Sporosarcina</taxon>
    </lineage>
</organism>
<comment type="similarity">
    <text evidence="2">Belongs to the ABC-2 integral membrane protein family.</text>
</comment>